<feature type="transmembrane region" description="Helical" evidence="6">
    <location>
        <begin position="12"/>
        <end position="30"/>
    </location>
</feature>
<accession>A0ABV7XBU5</accession>
<dbReference type="EMBL" id="JBHRXV010000007">
    <property type="protein sequence ID" value="MFC3712742.1"/>
    <property type="molecule type" value="Genomic_DNA"/>
</dbReference>
<evidence type="ECO:0000256" key="5">
    <source>
        <dbReference type="ARBA" id="ARBA00023136"/>
    </source>
</evidence>
<organism evidence="8 9">
    <name type="scientific">Sphingoaurantiacus capsulatus</name>
    <dbReference type="NCBI Taxonomy" id="1771310"/>
    <lineage>
        <taxon>Bacteria</taxon>
        <taxon>Pseudomonadati</taxon>
        <taxon>Pseudomonadota</taxon>
        <taxon>Alphaproteobacteria</taxon>
        <taxon>Sphingomonadales</taxon>
        <taxon>Sphingosinicellaceae</taxon>
        <taxon>Sphingoaurantiacus</taxon>
    </lineage>
</organism>
<dbReference type="Pfam" id="PF09335">
    <property type="entry name" value="VTT_dom"/>
    <property type="match status" value="1"/>
</dbReference>
<feature type="transmembrane region" description="Helical" evidence="6">
    <location>
        <begin position="50"/>
        <end position="72"/>
    </location>
</feature>
<feature type="transmembrane region" description="Helical" evidence="6">
    <location>
        <begin position="172"/>
        <end position="193"/>
    </location>
</feature>
<gene>
    <name evidence="8" type="ORF">ACFOMD_09185</name>
</gene>
<feature type="transmembrane region" description="Helical" evidence="6">
    <location>
        <begin position="140"/>
        <end position="160"/>
    </location>
</feature>
<comment type="subcellular location">
    <subcellularLocation>
        <location evidence="1">Cell membrane</location>
        <topology evidence="1">Multi-pass membrane protein</topology>
    </subcellularLocation>
</comment>
<evidence type="ECO:0000256" key="4">
    <source>
        <dbReference type="ARBA" id="ARBA00022989"/>
    </source>
</evidence>
<evidence type="ECO:0000256" key="1">
    <source>
        <dbReference type="ARBA" id="ARBA00004651"/>
    </source>
</evidence>
<evidence type="ECO:0000259" key="7">
    <source>
        <dbReference type="Pfam" id="PF09335"/>
    </source>
</evidence>
<dbReference type="InterPro" id="IPR032816">
    <property type="entry name" value="VTT_dom"/>
</dbReference>
<proteinExistence type="predicted"/>
<dbReference type="Proteomes" id="UP001595615">
    <property type="component" value="Unassembled WGS sequence"/>
</dbReference>
<keyword evidence="4 6" id="KW-1133">Transmembrane helix</keyword>
<sequence length="201" mass="22129">MDSWLTDLIEQSGYLGVAFLMFLETVFPPIPSEVIMSLAGFEASTGSLSLSGVIAAGTAGAMLGNTFWYLVARAFGYARFKKLTEKHGRILTIHPEELDSAQHWFDRWGGFAVGIGRIIPTARSLISVPAGILKMSLSRFFIYSLIGTATWTALLAFAGYALGRAYADAEKYINPFATGVMLLIVLLYVYRFVTYDKRDAK</sequence>
<name>A0ABV7XBU5_9SPHN</name>
<protein>
    <submittedName>
        <fullName evidence="8">DedA family protein</fullName>
    </submittedName>
</protein>
<keyword evidence="3 6" id="KW-0812">Transmembrane</keyword>
<feature type="domain" description="VTT" evidence="7">
    <location>
        <begin position="30"/>
        <end position="160"/>
    </location>
</feature>
<keyword evidence="5 6" id="KW-0472">Membrane</keyword>
<dbReference type="PANTHER" id="PTHR42709:SF6">
    <property type="entry name" value="UNDECAPRENYL PHOSPHATE TRANSPORTER A"/>
    <property type="match status" value="1"/>
</dbReference>
<reference evidence="9" key="1">
    <citation type="journal article" date="2019" name="Int. J. Syst. Evol. Microbiol.">
        <title>The Global Catalogue of Microorganisms (GCM) 10K type strain sequencing project: providing services to taxonomists for standard genome sequencing and annotation.</title>
        <authorList>
            <consortium name="The Broad Institute Genomics Platform"/>
            <consortium name="The Broad Institute Genome Sequencing Center for Infectious Disease"/>
            <person name="Wu L."/>
            <person name="Ma J."/>
        </authorList>
    </citation>
    <scope>NUCLEOTIDE SEQUENCE [LARGE SCALE GENOMIC DNA]</scope>
    <source>
        <strain evidence="9">KCTC 42644</strain>
    </source>
</reference>
<comment type="caution">
    <text evidence="8">The sequence shown here is derived from an EMBL/GenBank/DDBJ whole genome shotgun (WGS) entry which is preliminary data.</text>
</comment>
<dbReference type="RefSeq" id="WP_380860224.1">
    <property type="nucleotide sequence ID" value="NZ_JBHRXV010000007.1"/>
</dbReference>
<evidence type="ECO:0000256" key="3">
    <source>
        <dbReference type="ARBA" id="ARBA00022692"/>
    </source>
</evidence>
<dbReference type="InterPro" id="IPR051311">
    <property type="entry name" value="DedA_domain"/>
</dbReference>
<evidence type="ECO:0000256" key="6">
    <source>
        <dbReference type="SAM" id="Phobius"/>
    </source>
</evidence>
<evidence type="ECO:0000256" key="2">
    <source>
        <dbReference type="ARBA" id="ARBA00022475"/>
    </source>
</evidence>
<keyword evidence="9" id="KW-1185">Reference proteome</keyword>
<dbReference type="PANTHER" id="PTHR42709">
    <property type="entry name" value="ALKALINE PHOSPHATASE LIKE PROTEIN"/>
    <property type="match status" value="1"/>
</dbReference>
<keyword evidence="2" id="KW-1003">Cell membrane</keyword>
<evidence type="ECO:0000313" key="9">
    <source>
        <dbReference type="Proteomes" id="UP001595615"/>
    </source>
</evidence>
<evidence type="ECO:0000313" key="8">
    <source>
        <dbReference type="EMBL" id="MFC3712742.1"/>
    </source>
</evidence>